<reference evidence="3 4" key="1">
    <citation type="submission" date="2021-06" db="EMBL/GenBank/DDBJ databases">
        <title>Genome-based taxonomic framework of Microbacterium strains isolated from marine environment, the description of four new species and reclassification of four preexisting species.</title>
        <authorList>
            <person name="Lee S.D."/>
            <person name="Kim S.-M."/>
            <person name="Byeon Y.-S."/>
            <person name="Yang H.L."/>
            <person name="Kim I.S."/>
        </authorList>
    </citation>
    <scope>NUCLEOTIDE SEQUENCE [LARGE SCALE GENOMIC DNA]</scope>
    <source>
        <strain evidence="3 4">KACC 20514</strain>
    </source>
</reference>
<dbReference type="GeneID" id="301459635"/>
<dbReference type="Proteomes" id="UP001183582">
    <property type="component" value="Unassembled WGS sequence"/>
</dbReference>
<evidence type="ECO:0000313" key="3">
    <source>
        <dbReference type="EMBL" id="MDS0246972.1"/>
    </source>
</evidence>
<dbReference type="GO" id="GO:0042602">
    <property type="term" value="F:riboflavin reductase (NADPH) activity"/>
    <property type="evidence" value="ECO:0007669"/>
    <property type="project" value="TreeGrafter"/>
</dbReference>
<name>A0AAJ2LXK4_9MICO</name>
<dbReference type="Pfam" id="PF01613">
    <property type="entry name" value="Flavin_Reduct"/>
    <property type="match status" value="1"/>
</dbReference>
<dbReference type="EMBL" id="JAHWXH010000005">
    <property type="protein sequence ID" value="MDS0246972.1"/>
    <property type="molecule type" value="Genomic_DNA"/>
</dbReference>
<proteinExistence type="predicted"/>
<evidence type="ECO:0000313" key="4">
    <source>
        <dbReference type="Proteomes" id="UP001183582"/>
    </source>
</evidence>
<dbReference type="Gene3D" id="2.30.110.10">
    <property type="entry name" value="Electron Transport, Fmn-binding Protein, Chain A"/>
    <property type="match status" value="1"/>
</dbReference>
<comment type="caution">
    <text evidence="3">The sequence shown here is derived from an EMBL/GenBank/DDBJ whole genome shotgun (WGS) entry which is preliminary data.</text>
</comment>
<dbReference type="AlphaFoldDB" id="A0AAJ2LXK4"/>
<dbReference type="PANTHER" id="PTHR30466">
    <property type="entry name" value="FLAVIN REDUCTASE"/>
    <property type="match status" value="1"/>
</dbReference>
<dbReference type="GO" id="GO:0010181">
    <property type="term" value="F:FMN binding"/>
    <property type="evidence" value="ECO:0007669"/>
    <property type="project" value="InterPro"/>
</dbReference>
<accession>A0AAJ2LXK4</accession>
<feature type="domain" description="Flavin reductase like" evidence="2">
    <location>
        <begin position="18"/>
        <end position="160"/>
    </location>
</feature>
<protein>
    <submittedName>
        <fullName evidence="3">Flavin reductase family protein</fullName>
    </submittedName>
</protein>
<dbReference type="PANTHER" id="PTHR30466:SF1">
    <property type="entry name" value="FMN REDUCTASE (NADH) RUTF"/>
    <property type="match status" value="1"/>
</dbReference>
<evidence type="ECO:0000256" key="1">
    <source>
        <dbReference type="ARBA" id="ARBA00023002"/>
    </source>
</evidence>
<dbReference type="InterPro" id="IPR012349">
    <property type="entry name" value="Split_barrel_FMN-bd"/>
</dbReference>
<keyword evidence="1" id="KW-0560">Oxidoreductase</keyword>
<evidence type="ECO:0000259" key="2">
    <source>
        <dbReference type="SMART" id="SM00903"/>
    </source>
</evidence>
<gene>
    <name evidence="3" type="ORF">KZC50_15345</name>
</gene>
<dbReference type="SUPFAM" id="SSF50475">
    <property type="entry name" value="FMN-binding split barrel"/>
    <property type="match status" value="1"/>
</dbReference>
<dbReference type="SMART" id="SM00903">
    <property type="entry name" value="Flavin_Reduct"/>
    <property type="match status" value="1"/>
</dbReference>
<dbReference type="InterPro" id="IPR002563">
    <property type="entry name" value="Flavin_Rdtase-like_dom"/>
</dbReference>
<dbReference type="InterPro" id="IPR050268">
    <property type="entry name" value="NADH-dep_flavin_reductase"/>
</dbReference>
<organism evidence="3 4">
    <name type="scientific">Microbacterium aurantiacum</name>
    <dbReference type="NCBI Taxonomy" id="162393"/>
    <lineage>
        <taxon>Bacteria</taxon>
        <taxon>Bacillati</taxon>
        <taxon>Actinomycetota</taxon>
        <taxon>Actinomycetes</taxon>
        <taxon>Micrococcales</taxon>
        <taxon>Microbacteriaceae</taxon>
        <taxon>Microbacterium</taxon>
    </lineage>
</organism>
<dbReference type="RefSeq" id="WP_310892250.1">
    <property type="nucleotide sequence ID" value="NZ_BAAAGR010000009.1"/>
</dbReference>
<sequence length="178" mass="18486">MRAATAAAVEATSLRELMRRYASGVSVVTAPPSAGRVVGTTITSFVSISIDPDVVAVSLHSGGRTARAVGAAGVFAVNVLGAAQIDLARAFAAPGAARPDLTAHETMRDVPVGLGNVGFVLCETISVTPVVDHDVVMARVIASRATTAEPLVYFDRGYRRIAEATVPPDDVRRTSERS</sequence>